<keyword evidence="2" id="KW-1185">Reference proteome</keyword>
<dbReference type="EMBL" id="KN714667">
    <property type="protein sequence ID" value="KUI53039.1"/>
    <property type="molecule type" value="Genomic_DNA"/>
</dbReference>
<accession>A0A194UN02</accession>
<name>A0A194UN02_CYTMA</name>
<evidence type="ECO:0000313" key="1">
    <source>
        <dbReference type="EMBL" id="KUI53039.1"/>
    </source>
</evidence>
<gene>
    <name evidence="1" type="ORF">VP1G_10533</name>
</gene>
<dbReference type="Proteomes" id="UP000078576">
    <property type="component" value="Unassembled WGS sequence"/>
</dbReference>
<organism evidence="1 2">
    <name type="scientific">Cytospora mali</name>
    <name type="common">Apple Valsa canker fungus</name>
    <name type="synonym">Valsa mali</name>
    <dbReference type="NCBI Taxonomy" id="578113"/>
    <lineage>
        <taxon>Eukaryota</taxon>
        <taxon>Fungi</taxon>
        <taxon>Dikarya</taxon>
        <taxon>Ascomycota</taxon>
        <taxon>Pezizomycotina</taxon>
        <taxon>Sordariomycetes</taxon>
        <taxon>Sordariomycetidae</taxon>
        <taxon>Diaporthales</taxon>
        <taxon>Cytosporaceae</taxon>
        <taxon>Cytospora</taxon>
    </lineage>
</organism>
<protein>
    <submittedName>
        <fullName evidence="1">Uncharacterized protein</fullName>
    </submittedName>
</protein>
<reference evidence="2" key="1">
    <citation type="submission" date="2014-12" db="EMBL/GenBank/DDBJ databases">
        <title>Genome Sequence of Valsa Canker Pathogens Uncovers a Specific Adaption of Colonization on Woody Bark.</title>
        <authorList>
            <person name="Yin Z."/>
            <person name="Liu H."/>
            <person name="Gao X."/>
            <person name="Li Z."/>
            <person name="Song N."/>
            <person name="Ke X."/>
            <person name="Dai Q."/>
            <person name="Wu Y."/>
            <person name="Sun Y."/>
            <person name="Xu J.-R."/>
            <person name="Kang Z.K."/>
            <person name="Wang L."/>
            <person name="Huang L."/>
        </authorList>
    </citation>
    <scope>NUCLEOTIDE SEQUENCE [LARGE SCALE GENOMIC DNA]</scope>
    <source>
        <strain evidence="2">SXYL134</strain>
    </source>
</reference>
<evidence type="ECO:0000313" key="2">
    <source>
        <dbReference type="Proteomes" id="UP000078576"/>
    </source>
</evidence>
<sequence length="63" mass="7491">MKKKYGARYDDCVKEARERAIKKYTSKEWRADIERLKGEIIEQDKRRNDGALMIQKQSIESQG</sequence>
<dbReference type="AlphaFoldDB" id="A0A194UN02"/>
<proteinExistence type="predicted"/>